<feature type="region of interest" description="Disordered" evidence="1">
    <location>
        <begin position="756"/>
        <end position="795"/>
    </location>
</feature>
<dbReference type="Gene3D" id="2.60.120.620">
    <property type="entry name" value="q2cbj1_9rhob like domain"/>
    <property type="match status" value="1"/>
</dbReference>
<dbReference type="PANTHER" id="PTHR33099">
    <property type="entry name" value="FE2OG DIOXYGENASE DOMAIN-CONTAINING PROTEIN"/>
    <property type="match status" value="1"/>
</dbReference>
<evidence type="ECO:0000313" key="2">
    <source>
        <dbReference type="EMBL" id="SCU77079.1"/>
    </source>
</evidence>
<dbReference type="EMBL" id="FMSH01000290">
    <property type="protein sequence ID" value="SCU77079.1"/>
    <property type="molecule type" value="Genomic_DNA"/>
</dbReference>
<gene>
    <name evidence="2" type="ORF">CNECB9_360004</name>
</gene>
<name>A0A1K0JGH6_CUPNE</name>
<dbReference type="AlphaFoldDB" id="A0A1K0JGH6"/>
<accession>A0A1K0JGH6</accession>
<evidence type="ECO:0000256" key="1">
    <source>
        <dbReference type="SAM" id="MobiDB-lite"/>
    </source>
</evidence>
<reference evidence="2" key="1">
    <citation type="submission" date="2016-09" db="EMBL/GenBank/DDBJ databases">
        <authorList>
            <person name="Capua I."/>
            <person name="De Benedictis P."/>
            <person name="Joannis T."/>
            <person name="Lombin L.H."/>
            <person name="Cattoli G."/>
        </authorList>
    </citation>
    <scope>NUCLEOTIDE SEQUENCE</scope>
    <source>
        <strain evidence="2">B9</strain>
    </source>
</reference>
<feature type="compositionally biased region" description="Basic and acidic residues" evidence="1">
    <location>
        <begin position="757"/>
        <end position="769"/>
    </location>
</feature>
<sequence>MKRAITRELAKIIPTIRCHGDFYASGRSEIIMPNLEVDGVGRIALPLLPMQAEQLVAVAERAPYGRGEETLVDTEVRRTWQIDAAGIHLAGQSWPKTLDAMVAKVAAGLGVTEPVTAELYKLLIYDTGSFFVEHRDTEKIPGMFATLVVALPSVSSGGELIVRHRGREVCLDLGWSDSAAVAFAAFYADCVHEVRPVTSGYRLVLIYNLARAGRRQPSAPPAYDGEQSAIAALLRRWVANKDSPDDNSPDKLVYPLEHAYTPAELAFNTLKNADAAAAGVLIRAADEADCDLYLALVSIEETGTAEYAGYASRRRSRWYRDRDEDDEGGDDDFEIGEIIERTLTISDWRQPDGSKPAITALPFEEDELCPPGSIDELEPDEQHFHEATGNEGATFERTYRRAAFVLWPRTRRLAVMHQAGLGVTLPYLSDLAAGWEQSGESQASPQWHDAHTLAGYMLHDWPASRGYCGNGDQVICMVASLTQLRDTAHLDTLLDIMPARWMYHGSENEALARAAGLLLPQRASELVEQIIAWNAQMMPGACAGLLARIGESGQFGNSPVLLHPAATTLVQTLTGQRTSPARPDSFHRPEPIAPSLIDDLLTALAQIDAPLLADLVVGHVLAHPTSFGLDAIVVPTVVALCERALTANTASVRRLRAACLAHLRDRIGQPLAPPADFARANPNLCRCPHCAALGQFLVDPARKEWGLKAAEQVRRHVESAIQVHGCDVDCQTSRVGRPYSLIFTKNQASYQRRVRQRKEDLRNLERLESVPEQGAQPGAGPDQVNVQERESDDEK</sequence>
<protein>
    <submittedName>
        <fullName evidence="2">Uncharacterized protein</fullName>
    </submittedName>
</protein>
<proteinExistence type="predicted"/>
<dbReference type="PANTHER" id="PTHR33099:SF7">
    <property type="entry name" value="MYND-TYPE DOMAIN-CONTAINING PROTEIN"/>
    <property type="match status" value="1"/>
</dbReference>
<organism evidence="2">
    <name type="scientific">Cupriavidus necator</name>
    <name type="common">Alcaligenes eutrophus</name>
    <name type="synonym">Ralstonia eutropha</name>
    <dbReference type="NCBI Taxonomy" id="106590"/>
    <lineage>
        <taxon>Bacteria</taxon>
        <taxon>Pseudomonadati</taxon>
        <taxon>Pseudomonadota</taxon>
        <taxon>Betaproteobacteria</taxon>
        <taxon>Burkholderiales</taxon>
        <taxon>Burkholderiaceae</taxon>
        <taxon>Cupriavidus</taxon>
    </lineage>
</organism>
<dbReference type="RefSeq" id="WP_340526772.1">
    <property type="nucleotide sequence ID" value="NZ_FMSH01000290.1"/>
</dbReference>